<reference evidence="5" key="1">
    <citation type="journal article" date="2019" name="Int. J. Syst. Evol. Microbiol.">
        <title>The Global Catalogue of Microorganisms (GCM) 10K type strain sequencing project: providing services to taxonomists for standard genome sequencing and annotation.</title>
        <authorList>
            <consortium name="The Broad Institute Genomics Platform"/>
            <consortium name="The Broad Institute Genome Sequencing Center for Infectious Disease"/>
            <person name="Wu L."/>
            <person name="Ma J."/>
        </authorList>
    </citation>
    <scope>NUCLEOTIDE SEQUENCE [LARGE SCALE GENOMIC DNA]</scope>
    <source>
        <strain evidence="5">JCM 18063</strain>
    </source>
</reference>
<feature type="region of interest" description="Disordered" evidence="1">
    <location>
        <begin position="1"/>
        <end position="52"/>
    </location>
</feature>
<feature type="transmembrane region" description="Helical" evidence="2">
    <location>
        <begin position="210"/>
        <end position="231"/>
    </location>
</feature>
<feature type="transmembrane region" description="Helical" evidence="2">
    <location>
        <begin position="278"/>
        <end position="301"/>
    </location>
</feature>
<feature type="transmembrane region" description="Helical" evidence="2">
    <location>
        <begin position="120"/>
        <end position="139"/>
    </location>
</feature>
<gene>
    <name evidence="4" type="ORF">GCM10023216_01350</name>
</gene>
<feature type="transmembrane region" description="Helical" evidence="2">
    <location>
        <begin position="183"/>
        <end position="203"/>
    </location>
</feature>
<dbReference type="InterPro" id="IPR000326">
    <property type="entry name" value="PAP2/HPO"/>
</dbReference>
<feature type="transmembrane region" description="Helical" evidence="2">
    <location>
        <begin position="66"/>
        <end position="86"/>
    </location>
</feature>
<keyword evidence="2" id="KW-0812">Transmembrane</keyword>
<feature type="compositionally biased region" description="Low complexity" evidence="1">
    <location>
        <begin position="10"/>
        <end position="33"/>
    </location>
</feature>
<evidence type="ECO:0000256" key="2">
    <source>
        <dbReference type="SAM" id="Phobius"/>
    </source>
</evidence>
<keyword evidence="2" id="KW-0472">Membrane</keyword>
<accession>A0ABP8Y0T4</accession>
<feature type="transmembrane region" description="Helical" evidence="2">
    <location>
        <begin position="321"/>
        <end position="345"/>
    </location>
</feature>
<evidence type="ECO:0000256" key="1">
    <source>
        <dbReference type="SAM" id="MobiDB-lite"/>
    </source>
</evidence>
<dbReference type="Pfam" id="PF01569">
    <property type="entry name" value="PAP2"/>
    <property type="match status" value="1"/>
</dbReference>
<feature type="compositionally biased region" description="Pro residues" evidence="1">
    <location>
        <begin position="34"/>
        <end position="46"/>
    </location>
</feature>
<proteinExistence type="predicted"/>
<dbReference type="SUPFAM" id="SSF48317">
    <property type="entry name" value="Acid phosphatase/Vanadium-dependent haloperoxidase"/>
    <property type="match status" value="1"/>
</dbReference>
<evidence type="ECO:0000313" key="5">
    <source>
        <dbReference type="Proteomes" id="UP001500956"/>
    </source>
</evidence>
<dbReference type="InterPro" id="IPR036938">
    <property type="entry name" value="PAP2/HPO_sf"/>
</dbReference>
<organism evidence="4 5">
    <name type="scientific">Isoptericola chiayiensis</name>
    <dbReference type="NCBI Taxonomy" id="579446"/>
    <lineage>
        <taxon>Bacteria</taxon>
        <taxon>Bacillati</taxon>
        <taxon>Actinomycetota</taxon>
        <taxon>Actinomycetes</taxon>
        <taxon>Micrococcales</taxon>
        <taxon>Promicromonosporaceae</taxon>
        <taxon>Isoptericola</taxon>
    </lineage>
</organism>
<keyword evidence="2" id="KW-1133">Transmembrane helix</keyword>
<sequence length="353" mass="35847">MNGDTREISAATPAAGDAGPGPAAVAPQPAAPRTVPPGAPQRPAPSVPVARVPAPPRPQVRVGAQVTAALVALVAAFGVWATYRVFVTTVPGQRLDELARDGALYGQDSLWQVAEPVLDVVSVSFVVLGVGVAMAVALVRRRWVLALQVAVLVGGANLTTQVLKHQLLERPDLMPSVWNTGNTLPSGHTTVAASVSVALLLATPRAWRPVVALAGAAYTGATGVSTLVGQWHRPSDVVAALLVVLAWGALVCATTPASSLDVAPRRRRLPSGEPRRTAFATPGSSVVAGLMLLAATAAGVLAGAGGLRLLEGADVGVSDDVAAYAVGVLGTVAATAVTFALLLLLRQATARPR</sequence>
<dbReference type="SMART" id="SM00014">
    <property type="entry name" value="acidPPc"/>
    <property type="match status" value="1"/>
</dbReference>
<feature type="domain" description="Phosphatidic acid phosphatase type 2/haloperoxidase" evidence="3">
    <location>
        <begin position="147"/>
        <end position="252"/>
    </location>
</feature>
<dbReference type="Proteomes" id="UP001500956">
    <property type="component" value="Unassembled WGS sequence"/>
</dbReference>
<feature type="transmembrane region" description="Helical" evidence="2">
    <location>
        <begin position="237"/>
        <end position="257"/>
    </location>
</feature>
<name>A0ABP8Y0T4_9MICO</name>
<dbReference type="EMBL" id="BAABID010000002">
    <property type="protein sequence ID" value="GAA4717143.1"/>
    <property type="molecule type" value="Genomic_DNA"/>
</dbReference>
<evidence type="ECO:0000259" key="3">
    <source>
        <dbReference type="SMART" id="SM00014"/>
    </source>
</evidence>
<keyword evidence="5" id="KW-1185">Reference proteome</keyword>
<dbReference type="RefSeq" id="WP_172152036.1">
    <property type="nucleotide sequence ID" value="NZ_BAABID010000002.1"/>
</dbReference>
<protein>
    <recommendedName>
        <fullName evidence="3">Phosphatidic acid phosphatase type 2/haloperoxidase domain-containing protein</fullName>
    </recommendedName>
</protein>
<evidence type="ECO:0000313" key="4">
    <source>
        <dbReference type="EMBL" id="GAA4717143.1"/>
    </source>
</evidence>
<comment type="caution">
    <text evidence="4">The sequence shown here is derived from an EMBL/GenBank/DDBJ whole genome shotgun (WGS) entry which is preliminary data.</text>
</comment>
<dbReference type="Gene3D" id="1.20.144.10">
    <property type="entry name" value="Phosphatidic acid phosphatase type 2/haloperoxidase"/>
    <property type="match status" value="1"/>
</dbReference>
<feature type="transmembrane region" description="Helical" evidence="2">
    <location>
        <begin position="144"/>
        <end position="163"/>
    </location>
</feature>